<sequence length="69" mass="8290">MSSRFRAENLDGRRRQKGLGFRVKRDRVRAILEVVLFRGLSEFIHRESDLHVFRFTREISKFRGTLHVC</sequence>
<organism evidence="1">
    <name type="scientific">Cucumis melo</name>
    <name type="common">Muskmelon</name>
    <dbReference type="NCBI Taxonomy" id="3656"/>
    <lineage>
        <taxon>Eukaryota</taxon>
        <taxon>Viridiplantae</taxon>
        <taxon>Streptophyta</taxon>
        <taxon>Embryophyta</taxon>
        <taxon>Tracheophyta</taxon>
        <taxon>Spermatophyta</taxon>
        <taxon>Magnoliopsida</taxon>
        <taxon>eudicotyledons</taxon>
        <taxon>Gunneridae</taxon>
        <taxon>Pentapetalae</taxon>
        <taxon>rosids</taxon>
        <taxon>fabids</taxon>
        <taxon>Cucurbitales</taxon>
        <taxon>Cucurbitaceae</taxon>
        <taxon>Benincaseae</taxon>
        <taxon>Cucumis</taxon>
    </lineage>
</organism>
<protein>
    <submittedName>
        <fullName evidence="1">Uncharacterized protein</fullName>
    </submittedName>
</protein>
<name>A0A9I9EGA4_CUCME</name>
<reference evidence="1" key="1">
    <citation type="submission" date="2023-03" db="UniProtKB">
        <authorList>
            <consortium name="EnsemblPlants"/>
        </authorList>
    </citation>
    <scope>IDENTIFICATION</scope>
</reference>
<dbReference type="AlphaFoldDB" id="A0A9I9EGA4"/>
<dbReference type="Gramene" id="MELO3C033334.2.1">
    <property type="protein sequence ID" value="MELO3C033334.2.1"/>
    <property type="gene ID" value="MELO3C033334.2"/>
</dbReference>
<accession>A0A9I9EGA4</accession>
<proteinExistence type="predicted"/>
<dbReference type="EnsemblPlants" id="MELO3C033334.2.1">
    <property type="protein sequence ID" value="MELO3C033334.2.1"/>
    <property type="gene ID" value="MELO3C033334.2"/>
</dbReference>
<evidence type="ECO:0000313" key="1">
    <source>
        <dbReference type="EnsemblPlants" id="MELO3C033334.2.1"/>
    </source>
</evidence>